<dbReference type="RefSeq" id="WP_011309854.1">
    <property type="nucleotide sequence ID" value="NC_007356.1"/>
</dbReference>
<name>A0A916KN69_DEHMC</name>
<dbReference type="EMBL" id="AJ965256">
    <property type="protein sequence ID" value="CAI83510.1"/>
    <property type="molecule type" value="Genomic_DNA"/>
</dbReference>
<evidence type="ECO:0000256" key="6">
    <source>
        <dbReference type="SAM" id="MobiDB-lite"/>
    </source>
</evidence>
<evidence type="ECO:0000313" key="8">
    <source>
        <dbReference type="Proteomes" id="UP000000433"/>
    </source>
</evidence>
<dbReference type="InterPro" id="IPR012327">
    <property type="entry name" value="MeTrfase_D12"/>
</dbReference>
<feature type="compositionally biased region" description="Polar residues" evidence="6">
    <location>
        <begin position="1"/>
        <end position="18"/>
    </location>
</feature>
<feature type="region of interest" description="Disordered" evidence="6">
    <location>
        <begin position="1"/>
        <end position="22"/>
    </location>
</feature>
<sequence length="371" mass="44093">MNTQSAAQLNRNAPPQTRTELKPILKYPGGKGRELKHILPAVPRTVDRFFEPFVGGGATYFSMDNIKRYYINDISKELIATYRAVQLQDFDFLNTLSLINEDWKLISTLEHISFDLDIEDFTFVPTLTLVKLFNLESFFAEYLVKMIRRKQSYVLKQKSKGNVISVDNKRSIFETVLKSSYYATIRKIYNQNRKDNKTQENTAFYFFVREFCYSSMFRFSQNGDFNVPYGGMSYNTKNFDEKLKYLRSVELRSHLNNTDIYDVDFQNFVDIFKFNNDDFIFVDPPYDTEFSTYDENAFDRKDQTRLASFLRTTKAKWLLVIKDTDFTRSLYPQEDRNLFYQEFDKNYSVSFMNRNDRNANHLMITNYKVVY</sequence>
<evidence type="ECO:0000256" key="5">
    <source>
        <dbReference type="ARBA" id="ARBA00047942"/>
    </source>
</evidence>
<dbReference type="Pfam" id="PF02086">
    <property type="entry name" value="MethyltransfD12"/>
    <property type="match status" value="2"/>
</dbReference>
<dbReference type="Proteomes" id="UP000000433">
    <property type="component" value="Chromosome"/>
</dbReference>
<dbReference type="PRINTS" id="PR00505">
    <property type="entry name" value="D12N6MTFRASE"/>
</dbReference>
<dbReference type="PROSITE" id="PS00092">
    <property type="entry name" value="N6_MTASE"/>
    <property type="match status" value="1"/>
</dbReference>
<evidence type="ECO:0000256" key="3">
    <source>
        <dbReference type="ARBA" id="ARBA00022679"/>
    </source>
</evidence>
<dbReference type="InterPro" id="IPR029063">
    <property type="entry name" value="SAM-dependent_MTases_sf"/>
</dbReference>
<dbReference type="SUPFAM" id="SSF53335">
    <property type="entry name" value="S-adenosyl-L-methionine-dependent methyltransferases"/>
    <property type="match status" value="1"/>
</dbReference>
<dbReference type="KEGG" id="deh:cbdbA1488"/>
<dbReference type="GO" id="GO:0009007">
    <property type="term" value="F:site-specific DNA-methyltransferase (adenine-specific) activity"/>
    <property type="evidence" value="ECO:0007669"/>
    <property type="project" value="UniProtKB-EC"/>
</dbReference>
<evidence type="ECO:0000256" key="2">
    <source>
        <dbReference type="ARBA" id="ARBA00022603"/>
    </source>
</evidence>
<organism evidence="7 8">
    <name type="scientific">Dehalococcoides mccartyi (strain CBDB1)</name>
    <dbReference type="NCBI Taxonomy" id="255470"/>
    <lineage>
        <taxon>Bacteria</taxon>
        <taxon>Bacillati</taxon>
        <taxon>Chloroflexota</taxon>
        <taxon>Dehalococcoidia</taxon>
        <taxon>Dehalococcoidales</taxon>
        <taxon>Dehalococcoidaceae</taxon>
        <taxon>Dehalococcoides</taxon>
    </lineage>
</organism>
<keyword evidence="3" id="KW-0808">Transferase</keyword>
<evidence type="ECO:0000256" key="4">
    <source>
        <dbReference type="ARBA" id="ARBA00022691"/>
    </source>
</evidence>
<comment type="catalytic activity">
    <reaction evidence="5">
        <text>a 2'-deoxyadenosine in DNA + S-adenosyl-L-methionine = an N(6)-methyl-2'-deoxyadenosine in DNA + S-adenosyl-L-homocysteine + H(+)</text>
        <dbReference type="Rhea" id="RHEA:15197"/>
        <dbReference type="Rhea" id="RHEA-COMP:12418"/>
        <dbReference type="Rhea" id="RHEA-COMP:12419"/>
        <dbReference type="ChEBI" id="CHEBI:15378"/>
        <dbReference type="ChEBI" id="CHEBI:57856"/>
        <dbReference type="ChEBI" id="CHEBI:59789"/>
        <dbReference type="ChEBI" id="CHEBI:90615"/>
        <dbReference type="ChEBI" id="CHEBI:90616"/>
        <dbReference type="EC" id="2.1.1.72"/>
    </reaction>
</comment>
<evidence type="ECO:0000313" key="7">
    <source>
        <dbReference type="EMBL" id="CAI83510.1"/>
    </source>
</evidence>
<dbReference type="Gene3D" id="3.40.50.150">
    <property type="entry name" value="Vaccinia Virus protein VP39"/>
    <property type="match status" value="2"/>
</dbReference>
<proteinExistence type="predicted"/>
<protein>
    <recommendedName>
        <fullName evidence="1">site-specific DNA-methyltransferase (adenine-specific)</fullName>
        <ecNumber evidence="1">2.1.1.72</ecNumber>
    </recommendedName>
</protein>
<keyword evidence="8" id="KW-1185">Reference proteome</keyword>
<evidence type="ECO:0000256" key="1">
    <source>
        <dbReference type="ARBA" id="ARBA00011900"/>
    </source>
</evidence>
<dbReference type="GO" id="GO:0006298">
    <property type="term" value="P:mismatch repair"/>
    <property type="evidence" value="ECO:0007669"/>
    <property type="project" value="TreeGrafter"/>
</dbReference>
<dbReference type="AlphaFoldDB" id="A0A916KN69"/>
<dbReference type="PANTHER" id="PTHR30481:SF3">
    <property type="entry name" value="DNA ADENINE METHYLASE"/>
    <property type="match status" value="1"/>
</dbReference>
<dbReference type="PANTHER" id="PTHR30481">
    <property type="entry name" value="DNA ADENINE METHYLASE"/>
    <property type="match status" value="1"/>
</dbReference>
<reference evidence="7 8" key="1">
    <citation type="journal article" date="2005" name="Nat. Biotechnol.">
        <title>Genome sequence of the chlorinated compound-respiring bacterium Dehalococcoides species strain CBDB1.</title>
        <authorList>
            <person name="Kube M."/>
            <person name="Beck A."/>
            <person name="Zinder S.H."/>
            <person name="Kuhl H."/>
            <person name="Reinhardt R."/>
            <person name="Adrian L."/>
        </authorList>
    </citation>
    <scope>NUCLEOTIDE SEQUENCE [LARGE SCALE GENOMIC DNA]</scope>
    <source>
        <strain evidence="7 8">CBDB1</strain>
    </source>
</reference>
<accession>A0A916KN69</accession>
<dbReference type="GO" id="GO:0032259">
    <property type="term" value="P:methylation"/>
    <property type="evidence" value="ECO:0007669"/>
    <property type="project" value="UniProtKB-KW"/>
</dbReference>
<dbReference type="EC" id="2.1.1.72" evidence="1"/>
<gene>
    <name evidence="7" type="ordered locus">cbdbA1488</name>
</gene>
<dbReference type="GO" id="GO:0009307">
    <property type="term" value="P:DNA restriction-modification system"/>
    <property type="evidence" value="ECO:0007669"/>
    <property type="project" value="InterPro"/>
</dbReference>
<dbReference type="GO" id="GO:1904047">
    <property type="term" value="F:S-adenosyl-L-methionine binding"/>
    <property type="evidence" value="ECO:0007669"/>
    <property type="project" value="TreeGrafter"/>
</dbReference>
<dbReference type="InterPro" id="IPR002052">
    <property type="entry name" value="DNA_methylase_N6_adenine_CS"/>
</dbReference>
<dbReference type="GO" id="GO:0043565">
    <property type="term" value="F:sequence-specific DNA binding"/>
    <property type="evidence" value="ECO:0007669"/>
    <property type="project" value="TreeGrafter"/>
</dbReference>
<keyword evidence="2 7" id="KW-0489">Methyltransferase</keyword>
<keyword evidence="4" id="KW-0949">S-adenosyl-L-methionine</keyword>